<dbReference type="CDD" id="cd23509">
    <property type="entry name" value="Gnk2-like"/>
    <property type="match status" value="2"/>
</dbReference>
<protein>
    <recommendedName>
        <fullName evidence="7">Gnk2-homologous domain-containing protein</fullName>
    </recommendedName>
</protein>
<keyword evidence="5" id="KW-0472">Membrane</keyword>
<feature type="signal peptide" evidence="6">
    <location>
        <begin position="1"/>
        <end position="20"/>
    </location>
</feature>
<evidence type="ECO:0000256" key="3">
    <source>
        <dbReference type="ARBA" id="ARBA00047558"/>
    </source>
</evidence>
<evidence type="ECO:0000256" key="1">
    <source>
        <dbReference type="ARBA" id="ARBA00022729"/>
    </source>
</evidence>
<accession>A0AAN9LWN7</accession>
<dbReference type="Gene3D" id="3.30.430.20">
    <property type="entry name" value="Gnk2 domain, C-X8-C-X2-C motif"/>
    <property type="match status" value="2"/>
</dbReference>
<sequence length="366" mass="40917">MLLIIYLFLLSFFHFSITEASDLQYLNHSCSSNKTFTPDSTYQSNLHTLLTSLCSHATTSQFYNTTSGGDAGETIYGSFMCRGDVTNHTCQECLTIATQQIASQCPFSKEAIIWYHQCSVRYSNRYFFSTVDEWPRFTFMNYNATTNSTKEGSYGWLLANTLSDVVGEAANAGPAGTKKFATKNASLSESQNVYTLVQCTPDLSSQDCRKCLGDIMRDIPLCCLGKDCGMVLFPSCSLMFGIDQFYRDVALVVHGKSPPTSLGEEEPDPSGEQKAKSLKIFIAIVPIVVLLMLFLAKRVQRIKLLRRYKAILKEIFGNDSTTLESLHFDLATIEAATDKFSYDNMIGKGGFGEVYKVKFRYRSVNE</sequence>
<evidence type="ECO:0000256" key="5">
    <source>
        <dbReference type="SAM" id="Phobius"/>
    </source>
</evidence>
<dbReference type="FunFam" id="3.30.430.20:FF:000013">
    <property type="entry name" value="Cysteine-rich RLK (RECEPTOR-like protein kinase) 23"/>
    <property type="match status" value="1"/>
</dbReference>
<reference evidence="8 9" key="1">
    <citation type="submission" date="2024-01" db="EMBL/GenBank/DDBJ databases">
        <title>The genomes of 5 underutilized Papilionoideae crops provide insights into root nodulation and disease resistanc.</title>
        <authorList>
            <person name="Jiang F."/>
        </authorList>
    </citation>
    <scope>NUCLEOTIDE SEQUENCE [LARGE SCALE GENOMIC DNA]</scope>
    <source>
        <strain evidence="8">LVBAO_FW01</strain>
        <tissue evidence="8">Leaves</tissue>
    </source>
</reference>
<dbReference type="Pfam" id="PF01657">
    <property type="entry name" value="Stress-antifung"/>
    <property type="match status" value="2"/>
</dbReference>
<evidence type="ECO:0000313" key="8">
    <source>
        <dbReference type="EMBL" id="KAK7343557.1"/>
    </source>
</evidence>
<comment type="catalytic activity">
    <reaction evidence="3">
        <text>L-seryl-[protein] + ATP = O-phospho-L-seryl-[protein] + ADP + H(+)</text>
        <dbReference type="Rhea" id="RHEA:17989"/>
        <dbReference type="Rhea" id="RHEA-COMP:9863"/>
        <dbReference type="Rhea" id="RHEA-COMP:11604"/>
        <dbReference type="ChEBI" id="CHEBI:15378"/>
        <dbReference type="ChEBI" id="CHEBI:29999"/>
        <dbReference type="ChEBI" id="CHEBI:30616"/>
        <dbReference type="ChEBI" id="CHEBI:83421"/>
        <dbReference type="ChEBI" id="CHEBI:456216"/>
    </reaction>
</comment>
<evidence type="ECO:0000313" key="9">
    <source>
        <dbReference type="Proteomes" id="UP001367508"/>
    </source>
</evidence>
<comment type="caution">
    <text evidence="8">The sequence shown here is derived from an EMBL/GenBank/DDBJ whole genome shotgun (WGS) entry which is preliminary data.</text>
</comment>
<evidence type="ECO:0000259" key="7">
    <source>
        <dbReference type="PROSITE" id="PS51473"/>
    </source>
</evidence>
<comment type="catalytic activity">
    <reaction evidence="4">
        <text>L-threonyl-[protein] + ATP = O-phospho-L-threonyl-[protein] + ADP + H(+)</text>
        <dbReference type="Rhea" id="RHEA:46608"/>
        <dbReference type="Rhea" id="RHEA-COMP:11060"/>
        <dbReference type="Rhea" id="RHEA-COMP:11605"/>
        <dbReference type="ChEBI" id="CHEBI:15378"/>
        <dbReference type="ChEBI" id="CHEBI:30013"/>
        <dbReference type="ChEBI" id="CHEBI:30616"/>
        <dbReference type="ChEBI" id="CHEBI:61977"/>
        <dbReference type="ChEBI" id="CHEBI:456216"/>
    </reaction>
</comment>
<evidence type="ECO:0000256" key="4">
    <source>
        <dbReference type="ARBA" id="ARBA00047951"/>
    </source>
</evidence>
<dbReference type="PROSITE" id="PS51473">
    <property type="entry name" value="GNK2"/>
    <property type="match status" value="2"/>
</dbReference>
<gene>
    <name evidence="8" type="ORF">VNO77_12372</name>
</gene>
<dbReference type="InterPro" id="IPR038408">
    <property type="entry name" value="GNK2_sf"/>
</dbReference>
<proteinExistence type="predicted"/>
<dbReference type="FunFam" id="3.30.430.20:FF:000012">
    <property type="entry name" value="Cysteine-rich receptor-like protein kinase 25"/>
    <property type="match status" value="1"/>
</dbReference>
<dbReference type="PANTHER" id="PTHR32099">
    <property type="entry name" value="CYSTEINE-RICH REPEAT SECRETORY PROTEIN"/>
    <property type="match status" value="1"/>
</dbReference>
<organism evidence="8 9">
    <name type="scientific">Canavalia gladiata</name>
    <name type="common">Sword bean</name>
    <name type="synonym">Dolichos gladiatus</name>
    <dbReference type="NCBI Taxonomy" id="3824"/>
    <lineage>
        <taxon>Eukaryota</taxon>
        <taxon>Viridiplantae</taxon>
        <taxon>Streptophyta</taxon>
        <taxon>Embryophyta</taxon>
        <taxon>Tracheophyta</taxon>
        <taxon>Spermatophyta</taxon>
        <taxon>Magnoliopsida</taxon>
        <taxon>eudicotyledons</taxon>
        <taxon>Gunneridae</taxon>
        <taxon>Pentapetalae</taxon>
        <taxon>rosids</taxon>
        <taxon>fabids</taxon>
        <taxon>Fabales</taxon>
        <taxon>Fabaceae</taxon>
        <taxon>Papilionoideae</taxon>
        <taxon>50 kb inversion clade</taxon>
        <taxon>NPAAA clade</taxon>
        <taxon>indigoferoid/millettioid clade</taxon>
        <taxon>Phaseoleae</taxon>
        <taxon>Canavalia</taxon>
    </lineage>
</organism>
<dbReference type="InterPro" id="IPR011009">
    <property type="entry name" value="Kinase-like_dom_sf"/>
</dbReference>
<feature type="chain" id="PRO_5042937751" description="Gnk2-homologous domain-containing protein" evidence="6">
    <location>
        <begin position="21"/>
        <end position="366"/>
    </location>
</feature>
<dbReference type="EMBL" id="JAYMYQ010000003">
    <property type="protein sequence ID" value="KAK7343557.1"/>
    <property type="molecule type" value="Genomic_DNA"/>
</dbReference>
<feature type="domain" description="Gnk2-homologous" evidence="7">
    <location>
        <begin position="135"/>
        <end position="245"/>
    </location>
</feature>
<name>A0AAN9LWN7_CANGL</name>
<keyword evidence="5" id="KW-1133">Transmembrane helix</keyword>
<keyword evidence="1 6" id="KW-0732">Signal</keyword>
<evidence type="ECO:0000256" key="6">
    <source>
        <dbReference type="SAM" id="SignalP"/>
    </source>
</evidence>
<dbReference type="InterPro" id="IPR002902">
    <property type="entry name" value="GNK2"/>
</dbReference>
<keyword evidence="9" id="KW-1185">Reference proteome</keyword>
<feature type="domain" description="Gnk2-homologous" evidence="7">
    <location>
        <begin position="24"/>
        <end position="127"/>
    </location>
</feature>
<evidence type="ECO:0000256" key="2">
    <source>
        <dbReference type="ARBA" id="ARBA00022737"/>
    </source>
</evidence>
<dbReference type="Gene3D" id="3.30.200.20">
    <property type="entry name" value="Phosphorylase Kinase, domain 1"/>
    <property type="match status" value="1"/>
</dbReference>
<dbReference type="PANTHER" id="PTHR32099:SF110">
    <property type="entry name" value="CYSTEINE-RICH RECEPTOR-KINASE-LIKE PROTEIN"/>
    <property type="match status" value="1"/>
</dbReference>
<feature type="transmembrane region" description="Helical" evidence="5">
    <location>
        <begin position="278"/>
        <end position="296"/>
    </location>
</feature>
<dbReference type="Proteomes" id="UP001367508">
    <property type="component" value="Unassembled WGS sequence"/>
</dbReference>
<keyword evidence="5" id="KW-0812">Transmembrane</keyword>
<dbReference type="SUPFAM" id="SSF56112">
    <property type="entry name" value="Protein kinase-like (PK-like)"/>
    <property type="match status" value="1"/>
</dbReference>
<dbReference type="AlphaFoldDB" id="A0AAN9LWN7"/>
<keyword evidence="2" id="KW-0677">Repeat</keyword>